<feature type="transmembrane region" description="Helical" evidence="6">
    <location>
        <begin position="197"/>
        <end position="213"/>
    </location>
</feature>
<dbReference type="GO" id="GO:0016020">
    <property type="term" value="C:membrane"/>
    <property type="evidence" value="ECO:0007669"/>
    <property type="project" value="UniProtKB-SubCell"/>
</dbReference>
<dbReference type="OrthoDB" id="9772644at2"/>
<organism evidence="8 9">
    <name type="scientific">Thioalkalivibrio sulfidiphilus (strain HL-EbGR7)</name>
    <dbReference type="NCBI Taxonomy" id="396588"/>
    <lineage>
        <taxon>Bacteria</taxon>
        <taxon>Pseudomonadati</taxon>
        <taxon>Pseudomonadota</taxon>
        <taxon>Gammaproteobacteria</taxon>
        <taxon>Chromatiales</taxon>
        <taxon>Ectothiorhodospiraceae</taxon>
        <taxon>Thioalkalivibrio</taxon>
    </lineage>
</organism>
<feature type="transmembrane region" description="Helical" evidence="6">
    <location>
        <begin position="174"/>
        <end position="191"/>
    </location>
</feature>
<evidence type="ECO:0000256" key="6">
    <source>
        <dbReference type="SAM" id="Phobius"/>
    </source>
</evidence>
<feature type="transmembrane region" description="Helical" evidence="6">
    <location>
        <begin position="59"/>
        <end position="77"/>
    </location>
</feature>
<feature type="transmembrane region" description="Helical" evidence="6">
    <location>
        <begin position="112"/>
        <end position="131"/>
    </location>
</feature>
<name>B8GV95_THISH</name>
<dbReference type="STRING" id="396588.Tgr7_2363"/>
<dbReference type="AlphaFoldDB" id="B8GV95"/>
<feature type="transmembrane region" description="Helical" evidence="6">
    <location>
        <begin position="347"/>
        <end position="368"/>
    </location>
</feature>
<dbReference type="EMBL" id="CP001339">
    <property type="protein sequence ID" value="ACL73441.1"/>
    <property type="molecule type" value="Genomic_DNA"/>
</dbReference>
<evidence type="ECO:0000256" key="4">
    <source>
        <dbReference type="ARBA" id="ARBA00023136"/>
    </source>
</evidence>
<keyword evidence="9" id="KW-1185">Reference proteome</keyword>
<dbReference type="PANTHER" id="PTHR37422:SF13">
    <property type="entry name" value="LIPOPOLYSACCHARIDE BIOSYNTHESIS PROTEIN PA4999-RELATED"/>
    <property type="match status" value="1"/>
</dbReference>
<keyword evidence="2 6" id="KW-0812">Transmembrane</keyword>
<evidence type="ECO:0000256" key="3">
    <source>
        <dbReference type="ARBA" id="ARBA00022989"/>
    </source>
</evidence>
<proteinExistence type="predicted"/>
<sequence>MLFVGLLLVFVLDYTRPDQFFPFIIQLKLYSLIPLSVFAASLIVESRNPNGDILGSQQGKLFIALLLLATVSMMFSINKDQSWLIWKALLGYMFLFFMVAKLCDDVNKIKWLFVVIIGVHVWLIFQNPALLTDPNQRTYVRNVTFLGDGNDFSLSVAIALPMCLYLFQSSRSFLGKLIWVMAAIVLLGAVMGTQSRGAALAIIAIVFYLWTLSQKKGVGVVMIVGGLLVVMAVASETYITRMQTLTTYQEDGSAMGRITAWKGGIQMANDRPLTGMGPGTFSIAFGSRYAPPGWPPLTAHSVYFLTLGELGYPGLLLLLWLLWTLFRDNQRTIKAIPLDGDPVKLEYRRLMVAVTGSLIAFAVAGGFLSVLYYPHLYVIAGIIFAARRVYLLDCPKTGENAVEAVPVSPREARRSRASSGRATRRKRHTSS</sequence>
<dbReference type="RefSeq" id="WP_012638916.1">
    <property type="nucleotide sequence ID" value="NC_011901.1"/>
</dbReference>
<feature type="transmembrane region" description="Helical" evidence="6">
    <location>
        <begin position="302"/>
        <end position="326"/>
    </location>
</feature>
<dbReference type="eggNOG" id="COG3307">
    <property type="taxonomic scope" value="Bacteria"/>
</dbReference>
<evidence type="ECO:0000313" key="9">
    <source>
        <dbReference type="Proteomes" id="UP000002383"/>
    </source>
</evidence>
<dbReference type="HOGENOM" id="CLU_052176_0_0_6"/>
<evidence type="ECO:0000259" key="7">
    <source>
        <dbReference type="Pfam" id="PF04932"/>
    </source>
</evidence>
<dbReference type="InterPro" id="IPR007016">
    <property type="entry name" value="O-antigen_ligase-rel_domated"/>
</dbReference>
<feature type="transmembrane region" description="Helical" evidence="6">
    <location>
        <begin position="151"/>
        <end position="167"/>
    </location>
</feature>
<evidence type="ECO:0000313" key="8">
    <source>
        <dbReference type="EMBL" id="ACL73441.1"/>
    </source>
</evidence>
<keyword evidence="4 6" id="KW-0472">Membrane</keyword>
<gene>
    <name evidence="8" type="ordered locus">Tgr7_2363</name>
</gene>
<evidence type="ECO:0000256" key="1">
    <source>
        <dbReference type="ARBA" id="ARBA00004141"/>
    </source>
</evidence>
<comment type="subcellular location">
    <subcellularLocation>
        <location evidence="1">Membrane</location>
        <topology evidence="1">Multi-pass membrane protein</topology>
    </subcellularLocation>
</comment>
<dbReference type="KEGG" id="tgr:Tgr7_2363"/>
<protein>
    <recommendedName>
        <fullName evidence="7">O-antigen ligase-related domain-containing protein</fullName>
    </recommendedName>
</protein>
<evidence type="ECO:0000256" key="5">
    <source>
        <dbReference type="SAM" id="MobiDB-lite"/>
    </source>
</evidence>
<dbReference type="InterPro" id="IPR051533">
    <property type="entry name" value="WaaL-like"/>
</dbReference>
<reference evidence="8 9" key="1">
    <citation type="journal article" date="2011" name="Stand. Genomic Sci.">
        <title>Complete genome sequence of 'Thioalkalivibrio sulfidophilus' HL-EbGr7.</title>
        <authorList>
            <person name="Muyzer G."/>
            <person name="Sorokin D.Y."/>
            <person name="Mavromatis K."/>
            <person name="Lapidus A."/>
            <person name="Clum A."/>
            <person name="Ivanova N."/>
            <person name="Pati A."/>
            <person name="d'Haeseleer P."/>
            <person name="Woyke T."/>
            <person name="Kyrpides N.C."/>
        </authorList>
    </citation>
    <scope>NUCLEOTIDE SEQUENCE [LARGE SCALE GENOMIC DNA]</scope>
    <source>
        <strain evidence="8 9">HL-EbGR7</strain>
    </source>
</reference>
<feature type="compositionally biased region" description="Basic residues" evidence="5">
    <location>
        <begin position="422"/>
        <end position="431"/>
    </location>
</feature>
<dbReference type="Proteomes" id="UP000002383">
    <property type="component" value="Chromosome"/>
</dbReference>
<feature type="domain" description="O-antigen ligase-related" evidence="7">
    <location>
        <begin position="182"/>
        <end position="319"/>
    </location>
</feature>
<dbReference type="Pfam" id="PF04932">
    <property type="entry name" value="Wzy_C"/>
    <property type="match status" value="1"/>
</dbReference>
<feature type="region of interest" description="Disordered" evidence="5">
    <location>
        <begin position="405"/>
        <end position="431"/>
    </location>
</feature>
<dbReference type="PANTHER" id="PTHR37422">
    <property type="entry name" value="TEICHURONIC ACID BIOSYNTHESIS PROTEIN TUAE"/>
    <property type="match status" value="1"/>
</dbReference>
<evidence type="ECO:0000256" key="2">
    <source>
        <dbReference type="ARBA" id="ARBA00022692"/>
    </source>
</evidence>
<feature type="transmembrane region" description="Helical" evidence="6">
    <location>
        <begin position="83"/>
        <end position="100"/>
    </location>
</feature>
<accession>B8GV95</accession>
<feature type="transmembrane region" description="Helical" evidence="6">
    <location>
        <begin position="220"/>
        <end position="239"/>
    </location>
</feature>
<keyword evidence="3 6" id="KW-1133">Transmembrane helix</keyword>
<feature type="transmembrane region" description="Helical" evidence="6">
    <location>
        <begin position="27"/>
        <end position="47"/>
    </location>
</feature>